<evidence type="ECO:0000256" key="7">
    <source>
        <dbReference type="ARBA" id="ARBA00048045"/>
    </source>
</evidence>
<comment type="similarity">
    <text evidence="1">Belongs to the cytidine and deoxycytidylate deaminase family. ADAT2 subfamily.</text>
</comment>
<sequence length="202" mass="23217">MLRRIPIFCFYLYLFRSPPLSDHQFSPQDEIFMRRAIEVAKQAEKEGEVPVGAVLVKEGEIISEGWNRSIGSHDATAHAEIETLRKAGQALENYRLLDTTLYVTLEPCPMCAGALLHSRVKRIVFGAPDLKAGAAGTVLNLFESQASYHYADIERGLLEQECREQLQAFFKRRRKEIKEKRKLERLQQEQLLEEEQQAGKRK</sequence>
<evidence type="ECO:0000256" key="6">
    <source>
        <dbReference type="ARBA" id="ARBA00022833"/>
    </source>
</evidence>
<keyword evidence="5 8" id="KW-0378">Hydrolase</keyword>
<evidence type="ECO:0000256" key="1">
    <source>
        <dbReference type="ARBA" id="ARBA00010669"/>
    </source>
</evidence>
<dbReference type="PROSITE" id="PS51747">
    <property type="entry name" value="CYT_DCMP_DEAMINASES_2"/>
    <property type="match status" value="1"/>
</dbReference>
<keyword evidence="6 8" id="KW-0862">Zinc</keyword>
<comment type="caution">
    <text evidence="10">The sequence shown here is derived from an EMBL/GenBank/DDBJ whole genome shotgun (WGS) entry which is preliminary data.</text>
</comment>
<evidence type="ECO:0000256" key="2">
    <source>
        <dbReference type="ARBA" id="ARBA00011738"/>
    </source>
</evidence>
<evidence type="ECO:0000256" key="3">
    <source>
        <dbReference type="ARBA" id="ARBA00022694"/>
    </source>
</evidence>
<dbReference type="Gene3D" id="3.40.140.10">
    <property type="entry name" value="Cytidine Deaminase, domain 2"/>
    <property type="match status" value="1"/>
</dbReference>
<gene>
    <name evidence="8 10" type="primary">tadA</name>
    <name evidence="10" type="ORF">V8Z71_14780</name>
</gene>
<comment type="catalytic activity">
    <reaction evidence="7 8">
        <text>adenosine(34) in tRNA + H2O + H(+) = inosine(34) in tRNA + NH4(+)</text>
        <dbReference type="Rhea" id="RHEA:43168"/>
        <dbReference type="Rhea" id="RHEA-COMP:10373"/>
        <dbReference type="Rhea" id="RHEA-COMP:10374"/>
        <dbReference type="ChEBI" id="CHEBI:15377"/>
        <dbReference type="ChEBI" id="CHEBI:15378"/>
        <dbReference type="ChEBI" id="CHEBI:28938"/>
        <dbReference type="ChEBI" id="CHEBI:74411"/>
        <dbReference type="ChEBI" id="CHEBI:82852"/>
        <dbReference type="EC" id="3.5.4.33"/>
    </reaction>
</comment>
<feature type="active site" description="Proton donor" evidence="8">
    <location>
        <position position="80"/>
    </location>
</feature>
<feature type="binding site" evidence="8">
    <location>
        <position position="78"/>
    </location>
    <ligand>
        <name>Zn(2+)</name>
        <dbReference type="ChEBI" id="CHEBI:29105"/>
        <note>catalytic</note>
    </ligand>
</feature>
<dbReference type="SUPFAM" id="SSF53927">
    <property type="entry name" value="Cytidine deaminase-like"/>
    <property type="match status" value="1"/>
</dbReference>
<name>A0ABU9FVX1_9VIBR</name>
<accession>A0ABU9FVX1</accession>
<evidence type="ECO:0000256" key="5">
    <source>
        <dbReference type="ARBA" id="ARBA00022801"/>
    </source>
</evidence>
<dbReference type="EC" id="3.5.4.33" evidence="8"/>
<dbReference type="PROSITE" id="PS00903">
    <property type="entry name" value="CYT_DCMP_DEAMINASES_1"/>
    <property type="match status" value="1"/>
</dbReference>
<comment type="subunit">
    <text evidence="2 8">Homodimer.</text>
</comment>
<evidence type="ECO:0000313" key="10">
    <source>
        <dbReference type="EMBL" id="MEL0609584.1"/>
    </source>
</evidence>
<dbReference type="InterPro" id="IPR002125">
    <property type="entry name" value="CMP_dCMP_dom"/>
</dbReference>
<comment type="cofactor">
    <cofactor evidence="8">
        <name>Zn(2+)</name>
        <dbReference type="ChEBI" id="CHEBI:29105"/>
    </cofactor>
    <text evidence="8">Binds 1 zinc ion per subunit.</text>
</comment>
<evidence type="ECO:0000256" key="4">
    <source>
        <dbReference type="ARBA" id="ARBA00022723"/>
    </source>
</evidence>
<comment type="function">
    <text evidence="8">Catalyzes the deamination of adenosine to inosine at the wobble position 34 of tRNA(Arg2).</text>
</comment>
<dbReference type="EMBL" id="JBANDX010000011">
    <property type="protein sequence ID" value="MEL0609584.1"/>
    <property type="molecule type" value="Genomic_DNA"/>
</dbReference>
<feature type="binding site" evidence="8">
    <location>
        <position position="108"/>
    </location>
    <ligand>
        <name>Zn(2+)</name>
        <dbReference type="ChEBI" id="CHEBI:29105"/>
        <note>catalytic</note>
    </ligand>
</feature>
<organism evidence="10 11">
    <name type="scientific">Vibrio echinoideorum</name>
    <dbReference type="NCBI Taxonomy" id="2100116"/>
    <lineage>
        <taxon>Bacteria</taxon>
        <taxon>Pseudomonadati</taxon>
        <taxon>Pseudomonadota</taxon>
        <taxon>Gammaproteobacteria</taxon>
        <taxon>Vibrionales</taxon>
        <taxon>Vibrionaceae</taxon>
        <taxon>Vibrio</taxon>
    </lineage>
</organism>
<dbReference type="RefSeq" id="WP_341635472.1">
    <property type="nucleotide sequence ID" value="NZ_JBANDX010000011.1"/>
</dbReference>
<protein>
    <recommendedName>
        <fullName evidence="8">tRNA-specific adenosine deaminase</fullName>
        <ecNumber evidence="8">3.5.4.33</ecNumber>
    </recommendedName>
</protein>
<dbReference type="PANTHER" id="PTHR11079">
    <property type="entry name" value="CYTOSINE DEAMINASE FAMILY MEMBER"/>
    <property type="match status" value="1"/>
</dbReference>
<dbReference type="InterPro" id="IPR016192">
    <property type="entry name" value="APOBEC/CMP_deaminase_Zn-bd"/>
</dbReference>
<keyword evidence="11" id="KW-1185">Reference proteome</keyword>
<evidence type="ECO:0000259" key="9">
    <source>
        <dbReference type="PROSITE" id="PS51747"/>
    </source>
</evidence>
<dbReference type="Proteomes" id="UP001377160">
    <property type="component" value="Unassembled WGS sequence"/>
</dbReference>
<dbReference type="GO" id="GO:0052717">
    <property type="term" value="F:tRNA-specific adenosine-34 deaminase activity"/>
    <property type="evidence" value="ECO:0007669"/>
    <property type="project" value="UniProtKB-EC"/>
</dbReference>
<feature type="binding site" evidence="8">
    <location>
        <position position="111"/>
    </location>
    <ligand>
        <name>Zn(2+)</name>
        <dbReference type="ChEBI" id="CHEBI:29105"/>
        <note>catalytic</note>
    </ligand>
</feature>
<dbReference type="InterPro" id="IPR028883">
    <property type="entry name" value="tRNA_aden_deaminase"/>
</dbReference>
<evidence type="ECO:0000313" key="11">
    <source>
        <dbReference type="Proteomes" id="UP001377160"/>
    </source>
</evidence>
<dbReference type="InterPro" id="IPR016193">
    <property type="entry name" value="Cytidine_deaminase-like"/>
</dbReference>
<reference evidence="10 11" key="1">
    <citation type="submission" date="2024-02" db="EMBL/GenBank/DDBJ databases">
        <title>Bacteria isolated from the canopy kelp, Nereocystis luetkeana.</title>
        <authorList>
            <person name="Pfister C.A."/>
            <person name="Younker I.T."/>
            <person name="Light S.H."/>
        </authorList>
    </citation>
    <scope>NUCLEOTIDE SEQUENCE [LARGE SCALE GENOMIC DNA]</scope>
    <source>
        <strain evidence="10 11">TI.1.15</strain>
    </source>
</reference>
<dbReference type="HAMAP" id="MF_00972">
    <property type="entry name" value="tRNA_aden_deaminase"/>
    <property type="match status" value="1"/>
</dbReference>
<proteinExistence type="inferred from homology"/>
<keyword evidence="3 8" id="KW-0819">tRNA processing</keyword>
<keyword evidence="4 8" id="KW-0479">Metal-binding</keyword>
<evidence type="ECO:0000256" key="8">
    <source>
        <dbReference type="HAMAP-Rule" id="MF_00972"/>
    </source>
</evidence>
<feature type="domain" description="CMP/dCMP-type deaminase" evidence="9">
    <location>
        <begin position="27"/>
        <end position="139"/>
    </location>
</feature>
<dbReference type="CDD" id="cd01285">
    <property type="entry name" value="nucleoside_deaminase"/>
    <property type="match status" value="1"/>
</dbReference>
<dbReference type="NCBIfam" id="NF008113">
    <property type="entry name" value="PRK10860.1"/>
    <property type="match status" value="1"/>
</dbReference>
<dbReference type="PANTHER" id="PTHR11079:SF202">
    <property type="entry name" value="TRNA-SPECIFIC ADENOSINE DEAMINASE"/>
    <property type="match status" value="1"/>
</dbReference>
<dbReference type="Pfam" id="PF00383">
    <property type="entry name" value="dCMP_cyt_deam_1"/>
    <property type="match status" value="1"/>
</dbReference>